<feature type="compositionally biased region" description="Low complexity" evidence="1">
    <location>
        <begin position="241"/>
        <end position="260"/>
    </location>
</feature>
<feature type="compositionally biased region" description="Basic and acidic residues" evidence="1">
    <location>
        <begin position="507"/>
        <end position="516"/>
    </location>
</feature>
<feature type="compositionally biased region" description="Polar residues" evidence="1">
    <location>
        <begin position="261"/>
        <end position="274"/>
    </location>
</feature>
<sequence length="693" mass="77543">MPFLPNKKKTPERDPVPARKVCAVTDCDEAATRIFNSSHKGFAARVCPYHQRFVATLPFVELCQYKPSLVDEEMQLGDELKFFVFPFSTGSESAGLPPDNAEDPQPCVNRATQIVLVGEHPRNCTLYLFCHGHCVRASHEYSGPIEDKHYMTKASFMNGNESADDRPTIPEKLQYLNELDFLTLQEEAKKAMNAIPTADDAIPRSFRADESSILLAVTASPVKEATSYSSPSNGHPADSQSVNDQSSGGESSSSHDCSSDYQYNSAKSTNSSYSKGDEFKPAVESLVVVCDSDNEADAKLREVQSGFEKTRILELKMAIRSLRAPLEAPQDYKDLDKMTEAELGMEFTRLCLSQPGLVSSNYGGVLAGHGTELEDHVYDSGPVSRKSSNQNEQDIRRYIHIWNWIDSWCDWRLFRLLVLWPLEKILGVAWALLLWFSSSRNAGEKREQPQSATPVKGTANSKKQSRPTNPARVIKIVDDSKKQPQSKTPVKVTADSKKQLRPTKPVKVIDDSENQSRPRTPAKGKNKTKECMTDQTFKKNSPKDSVRKKSRSAVGRAHRIRRKLAQLRRLEARRIKHAKHLSMDTEPKNDLLLMDVNQVAEDSKRELNGPGIIKTRAEKYGLTDPHQLPVVNGDLWKASSKPGPQMDWLDSLKHASQPPAVEVEEDSKEDDIKTGAQEDSSQNSSQMKEELEE</sequence>
<feature type="compositionally biased region" description="Polar residues" evidence="1">
    <location>
        <begin position="677"/>
        <end position="686"/>
    </location>
</feature>
<organism evidence="2 3">
    <name type="scientific">Apiospora arundinis</name>
    <dbReference type="NCBI Taxonomy" id="335852"/>
    <lineage>
        <taxon>Eukaryota</taxon>
        <taxon>Fungi</taxon>
        <taxon>Dikarya</taxon>
        <taxon>Ascomycota</taxon>
        <taxon>Pezizomycotina</taxon>
        <taxon>Sordariomycetes</taxon>
        <taxon>Xylariomycetidae</taxon>
        <taxon>Amphisphaeriales</taxon>
        <taxon>Apiosporaceae</taxon>
        <taxon>Apiospora</taxon>
    </lineage>
</organism>
<protein>
    <submittedName>
        <fullName evidence="2">Uncharacterized protein</fullName>
    </submittedName>
</protein>
<evidence type="ECO:0000313" key="2">
    <source>
        <dbReference type="EMBL" id="KAK8868595.1"/>
    </source>
</evidence>
<gene>
    <name evidence="2" type="ORF">PGQ11_007173</name>
</gene>
<comment type="caution">
    <text evidence="2">The sequence shown here is derived from an EMBL/GenBank/DDBJ whole genome shotgun (WGS) entry which is preliminary data.</text>
</comment>
<dbReference type="Proteomes" id="UP001390339">
    <property type="component" value="Unassembled WGS sequence"/>
</dbReference>
<feature type="region of interest" description="Disordered" evidence="1">
    <location>
        <begin position="638"/>
        <end position="693"/>
    </location>
</feature>
<keyword evidence="3" id="KW-1185">Reference proteome</keyword>
<evidence type="ECO:0000256" key="1">
    <source>
        <dbReference type="SAM" id="MobiDB-lite"/>
    </source>
</evidence>
<proteinExistence type="predicted"/>
<accession>A0ABR2IUT7</accession>
<reference evidence="2 3" key="1">
    <citation type="journal article" date="2024" name="IMA Fungus">
        <title>Apiospora arundinis, a panoply of carbohydrate-active enzymes and secondary metabolites.</title>
        <authorList>
            <person name="Sorensen T."/>
            <person name="Petersen C."/>
            <person name="Muurmann A.T."/>
            <person name="Christiansen J.V."/>
            <person name="Brundto M.L."/>
            <person name="Overgaard C.K."/>
            <person name="Boysen A.T."/>
            <person name="Wollenberg R.D."/>
            <person name="Larsen T.O."/>
            <person name="Sorensen J.L."/>
            <person name="Nielsen K.L."/>
            <person name="Sondergaard T.E."/>
        </authorList>
    </citation>
    <scope>NUCLEOTIDE SEQUENCE [LARGE SCALE GENOMIC DNA]</scope>
    <source>
        <strain evidence="2 3">AAU 773</strain>
    </source>
</reference>
<name>A0ABR2IUT7_9PEZI</name>
<dbReference type="EMBL" id="JAPCWZ010000004">
    <property type="protein sequence ID" value="KAK8868595.1"/>
    <property type="molecule type" value="Genomic_DNA"/>
</dbReference>
<evidence type="ECO:0000313" key="3">
    <source>
        <dbReference type="Proteomes" id="UP001390339"/>
    </source>
</evidence>
<feature type="compositionally biased region" description="Polar residues" evidence="1">
    <location>
        <begin position="449"/>
        <end position="468"/>
    </location>
</feature>
<feature type="region of interest" description="Disordered" evidence="1">
    <location>
        <begin position="225"/>
        <end position="275"/>
    </location>
</feature>
<feature type="region of interest" description="Disordered" evidence="1">
    <location>
        <begin position="443"/>
        <end position="556"/>
    </location>
</feature>